<organism evidence="9 10">
    <name type="scientific">Faecalicoccus acidiformans</name>
    <dbReference type="NCBI Taxonomy" id="915173"/>
    <lineage>
        <taxon>Bacteria</taxon>
        <taxon>Bacillati</taxon>
        <taxon>Bacillota</taxon>
        <taxon>Erysipelotrichia</taxon>
        <taxon>Erysipelotrichales</taxon>
        <taxon>Erysipelotrichaceae</taxon>
        <taxon>Faecalicoccus</taxon>
    </lineage>
</organism>
<dbReference type="SMART" id="SM00487">
    <property type="entry name" value="DEXDc"/>
    <property type="match status" value="1"/>
</dbReference>
<evidence type="ECO:0000259" key="7">
    <source>
        <dbReference type="PROSITE" id="PS51192"/>
    </source>
</evidence>
<feature type="compositionally biased region" description="Basic and acidic residues" evidence="6">
    <location>
        <begin position="419"/>
        <end position="436"/>
    </location>
</feature>
<keyword evidence="1" id="KW-0547">Nucleotide-binding</keyword>
<evidence type="ECO:0000256" key="1">
    <source>
        <dbReference type="ARBA" id="ARBA00022741"/>
    </source>
</evidence>
<dbReference type="InterPro" id="IPR044742">
    <property type="entry name" value="DEAD/DEAH_RhlB"/>
</dbReference>
<evidence type="ECO:0000256" key="4">
    <source>
        <dbReference type="ARBA" id="ARBA00022840"/>
    </source>
</evidence>
<sequence>MTMTQKNIVQQIMEFEHFKTLTPIQEKVVFRKNKTRDLIGISSTGSGKSHAFFMAIFEMIDPNLEQVQAVISTPTRELAYQLYERCRALGEHFGITVKRYTGGTERKTSGKQPQIVIGTPGRMKDLFIDQNSLRLDTAKIFIVDEADMTLEFGFLEDIDLILSKMNRKIQLMVFSATIPEALQPFLKKYLFDPFMISIRDSEAFQSDIEHVLVPCKHLSYAEKLQKVLPAINPYVCLIFANTNQEAASIAGELRQAGYPLVELHGDLESRQRTQAIKKIQSQSVPYIVASDIASRGIDLEGVTHVISCGFPKDLKFYIHRAGRTGRAQRDGLCIALYQEKDQKAIQSLMNQGITFSHRDVRQGNWICLKPFGYKRKRSQDPLAKEIEKIVSKKSKKVKPNYKKKQREEIEKLKRKRKREIIQKDIQRQKKERAKERQRQKRNSQ</sequence>
<dbReference type="CDD" id="cd00268">
    <property type="entry name" value="DEADc"/>
    <property type="match status" value="1"/>
</dbReference>
<dbReference type="EMBL" id="JACHHD010000001">
    <property type="protein sequence ID" value="MBB5184143.1"/>
    <property type="molecule type" value="Genomic_DNA"/>
</dbReference>
<evidence type="ECO:0000256" key="6">
    <source>
        <dbReference type="SAM" id="MobiDB-lite"/>
    </source>
</evidence>
<evidence type="ECO:0000256" key="2">
    <source>
        <dbReference type="ARBA" id="ARBA00022801"/>
    </source>
</evidence>
<dbReference type="GO" id="GO:0005829">
    <property type="term" value="C:cytosol"/>
    <property type="evidence" value="ECO:0007669"/>
    <property type="project" value="TreeGrafter"/>
</dbReference>
<feature type="region of interest" description="Disordered" evidence="6">
    <location>
        <begin position="393"/>
        <end position="444"/>
    </location>
</feature>
<dbReference type="InterPro" id="IPR011545">
    <property type="entry name" value="DEAD/DEAH_box_helicase_dom"/>
</dbReference>
<dbReference type="Gene3D" id="3.40.50.300">
    <property type="entry name" value="P-loop containing nucleotide triphosphate hydrolases"/>
    <property type="match status" value="2"/>
</dbReference>
<dbReference type="GO" id="GO:0016787">
    <property type="term" value="F:hydrolase activity"/>
    <property type="evidence" value="ECO:0007669"/>
    <property type="project" value="UniProtKB-KW"/>
</dbReference>
<dbReference type="PROSITE" id="PS51194">
    <property type="entry name" value="HELICASE_CTER"/>
    <property type="match status" value="1"/>
</dbReference>
<dbReference type="InterPro" id="IPR014001">
    <property type="entry name" value="Helicase_ATP-bd"/>
</dbReference>
<gene>
    <name evidence="9" type="ORF">HNQ43_000176</name>
</gene>
<dbReference type="EC" id="3.6.4.13" evidence="9"/>
<comment type="caution">
    <text evidence="9">The sequence shown here is derived from an EMBL/GenBank/DDBJ whole genome shotgun (WGS) entry which is preliminary data.</text>
</comment>
<evidence type="ECO:0000259" key="8">
    <source>
        <dbReference type="PROSITE" id="PS51194"/>
    </source>
</evidence>
<evidence type="ECO:0000313" key="9">
    <source>
        <dbReference type="EMBL" id="MBB5184143.1"/>
    </source>
</evidence>
<dbReference type="InterPro" id="IPR001650">
    <property type="entry name" value="Helicase_C-like"/>
</dbReference>
<dbReference type="GO" id="GO:0003676">
    <property type="term" value="F:nucleic acid binding"/>
    <property type="evidence" value="ECO:0007669"/>
    <property type="project" value="InterPro"/>
</dbReference>
<dbReference type="PANTHER" id="PTHR47959">
    <property type="entry name" value="ATP-DEPENDENT RNA HELICASE RHLE-RELATED"/>
    <property type="match status" value="1"/>
</dbReference>
<dbReference type="PANTHER" id="PTHR47959:SF1">
    <property type="entry name" value="ATP-DEPENDENT RNA HELICASE DBPA"/>
    <property type="match status" value="1"/>
</dbReference>
<accession>A0A7W8D136</accession>
<comment type="similarity">
    <text evidence="5">Belongs to the DEAD box helicase family.</text>
</comment>
<dbReference type="SMART" id="SM00490">
    <property type="entry name" value="HELICc"/>
    <property type="match status" value="1"/>
</dbReference>
<dbReference type="AlphaFoldDB" id="A0A7W8D136"/>
<dbReference type="GO" id="GO:0005524">
    <property type="term" value="F:ATP binding"/>
    <property type="evidence" value="ECO:0007669"/>
    <property type="project" value="UniProtKB-KW"/>
</dbReference>
<feature type="domain" description="Helicase C-terminal" evidence="8">
    <location>
        <begin position="223"/>
        <end position="366"/>
    </location>
</feature>
<keyword evidence="4" id="KW-0067">ATP-binding</keyword>
<dbReference type="InterPro" id="IPR050079">
    <property type="entry name" value="DEAD_box_RNA_helicase"/>
</dbReference>
<dbReference type="SUPFAM" id="SSF52540">
    <property type="entry name" value="P-loop containing nucleoside triphosphate hydrolases"/>
    <property type="match status" value="1"/>
</dbReference>
<dbReference type="GO" id="GO:0003724">
    <property type="term" value="F:RNA helicase activity"/>
    <property type="evidence" value="ECO:0007669"/>
    <property type="project" value="UniProtKB-EC"/>
</dbReference>
<evidence type="ECO:0000256" key="5">
    <source>
        <dbReference type="ARBA" id="ARBA00038437"/>
    </source>
</evidence>
<reference evidence="9 10" key="1">
    <citation type="submission" date="2020-08" db="EMBL/GenBank/DDBJ databases">
        <title>Genomic Encyclopedia of Type Strains, Phase IV (KMG-IV): sequencing the most valuable type-strain genomes for metagenomic binning, comparative biology and taxonomic classification.</title>
        <authorList>
            <person name="Goeker M."/>
        </authorList>
    </citation>
    <scope>NUCLEOTIDE SEQUENCE [LARGE SCALE GENOMIC DNA]</scope>
    <source>
        <strain evidence="9 10">DSM 26963</strain>
    </source>
</reference>
<proteinExistence type="inferred from homology"/>
<dbReference type="CDD" id="cd18787">
    <property type="entry name" value="SF2_C_DEAD"/>
    <property type="match status" value="1"/>
</dbReference>
<keyword evidence="3 9" id="KW-0347">Helicase</keyword>
<feature type="compositionally biased region" description="Basic residues" evidence="6">
    <location>
        <begin position="393"/>
        <end position="404"/>
    </location>
</feature>
<keyword evidence="2 9" id="KW-0378">Hydrolase</keyword>
<evidence type="ECO:0000256" key="3">
    <source>
        <dbReference type="ARBA" id="ARBA00022806"/>
    </source>
</evidence>
<evidence type="ECO:0000313" key="10">
    <source>
        <dbReference type="Proteomes" id="UP000521313"/>
    </source>
</evidence>
<dbReference type="InterPro" id="IPR027417">
    <property type="entry name" value="P-loop_NTPase"/>
</dbReference>
<protein>
    <submittedName>
        <fullName evidence="9">ATP-dependent RNA helicase CshB</fullName>
        <ecNumber evidence="9">3.6.4.13</ecNumber>
    </submittedName>
</protein>
<name>A0A7W8D136_9FIRM</name>
<dbReference type="Pfam" id="PF00271">
    <property type="entry name" value="Helicase_C"/>
    <property type="match status" value="1"/>
</dbReference>
<dbReference type="Proteomes" id="UP000521313">
    <property type="component" value="Unassembled WGS sequence"/>
</dbReference>
<feature type="domain" description="Helicase ATP-binding" evidence="7">
    <location>
        <begin position="29"/>
        <end position="196"/>
    </location>
</feature>
<dbReference type="PROSITE" id="PS51192">
    <property type="entry name" value="HELICASE_ATP_BIND_1"/>
    <property type="match status" value="1"/>
</dbReference>
<dbReference type="Pfam" id="PF00270">
    <property type="entry name" value="DEAD"/>
    <property type="match status" value="1"/>
</dbReference>